<feature type="binding site" evidence="5">
    <location>
        <begin position="11"/>
        <end position="16"/>
    </location>
    <ligand>
        <name>ATP</name>
        <dbReference type="ChEBI" id="CHEBI:30616"/>
    </ligand>
</feature>
<evidence type="ECO:0000256" key="6">
    <source>
        <dbReference type="NCBIfam" id="TIGR00152"/>
    </source>
</evidence>
<comment type="subcellular location">
    <subcellularLocation>
        <location evidence="5">Cytoplasm</location>
    </subcellularLocation>
</comment>
<dbReference type="PROSITE" id="PS51219">
    <property type="entry name" value="DPCK"/>
    <property type="match status" value="1"/>
</dbReference>
<dbReference type="SUPFAM" id="SSF52540">
    <property type="entry name" value="P-loop containing nucleoside triphosphate hydrolases"/>
    <property type="match status" value="1"/>
</dbReference>
<name>A0A1M6EAU8_9FLAO</name>
<dbReference type="eggNOG" id="COG0237">
    <property type="taxonomic scope" value="Bacteria"/>
</dbReference>
<dbReference type="CDD" id="cd02022">
    <property type="entry name" value="DPCK"/>
    <property type="match status" value="1"/>
</dbReference>
<dbReference type="UniPathway" id="UPA00241">
    <property type="reaction ID" value="UER00356"/>
</dbReference>
<dbReference type="PANTHER" id="PTHR10695:SF46">
    <property type="entry name" value="BIFUNCTIONAL COENZYME A SYNTHASE-RELATED"/>
    <property type="match status" value="1"/>
</dbReference>
<evidence type="ECO:0000313" key="8">
    <source>
        <dbReference type="Proteomes" id="UP000184396"/>
    </source>
</evidence>
<comment type="catalytic activity">
    <reaction evidence="5">
        <text>3'-dephospho-CoA + ATP = ADP + CoA + H(+)</text>
        <dbReference type="Rhea" id="RHEA:18245"/>
        <dbReference type="ChEBI" id="CHEBI:15378"/>
        <dbReference type="ChEBI" id="CHEBI:30616"/>
        <dbReference type="ChEBI" id="CHEBI:57287"/>
        <dbReference type="ChEBI" id="CHEBI:57328"/>
        <dbReference type="ChEBI" id="CHEBI:456216"/>
        <dbReference type="EC" id="2.7.1.24"/>
    </reaction>
</comment>
<evidence type="ECO:0000256" key="1">
    <source>
        <dbReference type="ARBA" id="ARBA00009018"/>
    </source>
</evidence>
<comment type="function">
    <text evidence="5">Catalyzes the phosphorylation of the 3'-hydroxyl group of dephosphocoenzyme A to form coenzyme A.</text>
</comment>
<dbReference type="GO" id="GO:0005524">
    <property type="term" value="F:ATP binding"/>
    <property type="evidence" value="ECO:0007669"/>
    <property type="project" value="UniProtKB-UniRule"/>
</dbReference>
<gene>
    <name evidence="5" type="primary">coaE</name>
    <name evidence="7" type="ORF">SAMN05216261_1884</name>
</gene>
<protein>
    <recommendedName>
        <fullName evidence="5 6">Dephospho-CoA kinase</fullName>
        <ecNumber evidence="5 6">2.7.1.24</ecNumber>
    </recommendedName>
    <alternativeName>
        <fullName evidence="5">Dephosphocoenzyme A kinase</fullName>
    </alternativeName>
</protein>
<dbReference type="Gene3D" id="3.40.50.300">
    <property type="entry name" value="P-loop containing nucleotide triphosphate hydrolases"/>
    <property type="match status" value="1"/>
</dbReference>
<dbReference type="InterPro" id="IPR027417">
    <property type="entry name" value="P-loop_NTPase"/>
</dbReference>
<keyword evidence="2 5" id="KW-0547">Nucleotide-binding</keyword>
<dbReference type="HAMAP" id="MF_00376">
    <property type="entry name" value="Dephospho_CoA_kinase"/>
    <property type="match status" value="1"/>
</dbReference>
<keyword evidence="4 5" id="KW-0173">Coenzyme A biosynthesis</keyword>
<dbReference type="STRING" id="1178825.SAMN05216261_1884"/>
<keyword evidence="5" id="KW-0808">Transferase</keyword>
<dbReference type="EC" id="2.7.1.24" evidence="5 6"/>
<evidence type="ECO:0000256" key="3">
    <source>
        <dbReference type="ARBA" id="ARBA00022840"/>
    </source>
</evidence>
<evidence type="ECO:0000256" key="4">
    <source>
        <dbReference type="ARBA" id="ARBA00022993"/>
    </source>
</evidence>
<reference evidence="7 8" key="1">
    <citation type="submission" date="2016-11" db="EMBL/GenBank/DDBJ databases">
        <authorList>
            <person name="Jaros S."/>
            <person name="Januszkiewicz K."/>
            <person name="Wedrychowicz H."/>
        </authorList>
    </citation>
    <scope>NUCLEOTIDE SEQUENCE [LARGE SCALE GENOMIC DNA]</scope>
    <source>
        <strain evidence="7 8">CGMCC 1.12213</strain>
    </source>
</reference>
<dbReference type="EMBL" id="FQYK01000004">
    <property type="protein sequence ID" value="SHI82585.1"/>
    <property type="molecule type" value="Genomic_DNA"/>
</dbReference>
<accession>A0A1M6EAU8</accession>
<dbReference type="Proteomes" id="UP000184396">
    <property type="component" value="Unassembled WGS sequence"/>
</dbReference>
<proteinExistence type="inferred from homology"/>
<dbReference type="PANTHER" id="PTHR10695">
    <property type="entry name" value="DEPHOSPHO-COA KINASE-RELATED"/>
    <property type="match status" value="1"/>
</dbReference>
<organism evidence="7 8">
    <name type="scientific">Algibacter luteus</name>
    <dbReference type="NCBI Taxonomy" id="1178825"/>
    <lineage>
        <taxon>Bacteria</taxon>
        <taxon>Pseudomonadati</taxon>
        <taxon>Bacteroidota</taxon>
        <taxon>Flavobacteriia</taxon>
        <taxon>Flavobacteriales</taxon>
        <taxon>Flavobacteriaceae</taxon>
        <taxon>Algibacter</taxon>
    </lineage>
</organism>
<dbReference type="GO" id="GO:0015937">
    <property type="term" value="P:coenzyme A biosynthetic process"/>
    <property type="evidence" value="ECO:0007669"/>
    <property type="project" value="UniProtKB-UniRule"/>
</dbReference>
<evidence type="ECO:0000256" key="5">
    <source>
        <dbReference type="HAMAP-Rule" id="MF_00376"/>
    </source>
</evidence>
<dbReference type="InterPro" id="IPR001977">
    <property type="entry name" value="Depp_CoAkinase"/>
</dbReference>
<dbReference type="OrthoDB" id="9812943at2"/>
<dbReference type="AlphaFoldDB" id="A0A1M6EAU8"/>
<keyword evidence="5 7" id="KW-0418">Kinase</keyword>
<dbReference type="NCBIfam" id="TIGR00152">
    <property type="entry name" value="dephospho-CoA kinase"/>
    <property type="match status" value="1"/>
</dbReference>
<sequence length="199" mass="22842">MIIVGLTGGIGSGKTTVAKQFSALGIPVYIADEEAKLLMNRSKIIKRKLTKLFGDDAYTSGKLNKPYIANIIFNDKSYLHQLNAIVHPKVARHFEKWVLKQKAPYVIKEVAILFENGGDKLCDFVITVTAPKKTRIQRLLKRDNTSAEKIEAIMKNQWTDDEKIKRSQFVIENIELEYTKKQVLKIHNEILKKVKKRQF</sequence>
<keyword evidence="8" id="KW-1185">Reference proteome</keyword>
<keyword evidence="5" id="KW-0963">Cytoplasm</keyword>
<dbReference type="Pfam" id="PF01121">
    <property type="entry name" value="CoaE"/>
    <property type="match status" value="1"/>
</dbReference>
<comment type="pathway">
    <text evidence="5">Cofactor biosynthesis; coenzyme A biosynthesis; CoA from (R)-pantothenate: step 5/5.</text>
</comment>
<dbReference type="GO" id="GO:0005737">
    <property type="term" value="C:cytoplasm"/>
    <property type="evidence" value="ECO:0007669"/>
    <property type="project" value="UniProtKB-SubCell"/>
</dbReference>
<evidence type="ECO:0000313" key="7">
    <source>
        <dbReference type="EMBL" id="SHI82585.1"/>
    </source>
</evidence>
<comment type="similarity">
    <text evidence="1 5">Belongs to the CoaE family.</text>
</comment>
<evidence type="ECO:0000256" key="2">
    <source>
        <dbReference type="ARBA" id="ARBA00022741"/>
    </source>
</evidence>
<keyword evidence="3 5" id="KW-0067">ATP-binding</keyword>
<dbReference type="GO" id="GO:0004140">
    <property type="term" value="F:dephospho-CoA kinase activity"/>
    <property type="evidence" value="ECO:0007669"/>
    <property type="project" value="UniProtKB-UniRule"/>
</dbReference>
<dbReference type="RefSeq" id="WP_019386593.1">
    <property type="nucleotide sequence ID" value="NZ_ALIH01000002.1"/>
</dbReference>